<dbReference type="GO" id="GO:0030151">
    <property type="term" value="F:molybdenum ion binding"/>
    <property type="evidence" value="ECO:0007669"/>
    <property type="project" value="InterPro"/>
</dbReference>
<dbReference type="OrthoDB" id="9786134at2"/>
<dbReference type="RefSeq" id="WP_138017030.1">
    <property type="nucleotide sequence ID" value="NZ_SULI01000021.1"/>
</dbReference>
<evidence type="ECO:0000259" key="1">
    <source>
        <dbReference type="PROSITE" id="PS51340"/>
    </source>
</evidence>
<dbReference type="InterPro" id="IPR011037">
    <property type="entry name" value="Pyrv_Knase-like_insert_dom_sf"/>
</dbReference>
<dbReference type="GO" id="GO:0003824">
    <property type="term" value="F:catalytic activity"/>
    <property type="evidence" value="ECO:0007669"/>
    <property type="project" value="InterPro"/>
</dbReference>
<dbReference type="EMBL" id="SULI01000021">
    <property type="protein sequence ID" value="TKZ17502.1"/>
    <property type="molecule type" value="Genomic_DNA"/>
</dbReference>
<gene>
    <name evidence="2" type="ORF">FAP39_14115</name>
</gene>
<proteinExistence type="predicted"/>
<dbReference type="Gene3D" id="2.40.33.20">
    <property type="entry name" value="PK beta-barrel domain-like"/>
    <property type="match status" value="1"/>
</dbReference>
<sequence length="230" mass="25260">MTKATLSSIIDGIFCGQVQHRWQERGPSAINKTAVTGPQTIDENGFIKDAQADLEHHGGSDKAIHHYASDHYPTWISEGEIPKGSIPAAFGENIATTGITEETLNIGDILSMGTAVVQVSQGRQPCWKLSEHTGNKRMAYLFQKTGRTGWYYRVLEGGKVGVGDRVQLLERPQPNWSIKRVTAARLLRQVSDEEAAILAEMPELAVGWRTAFAKMASGNRSEDTTKRLNG</sequence>
<dbReference type="InterPro" id="IPR005302">
    <property type="entry name" value="MoCF_Sase_C"/>
</dbReference>
<dbReference type="SUPFAM" id="SSF50800">
    <property type="entry name" value="PK beta-barrel domain-like"/>
    <property type="match status" value="1"/>
</dbReference>
<protein>
    <submittedName>
        <fullName evidence="2">MOSC domain-containing protein</fullName>
    </submittedName>
</protein>
<dbReference type="InterPro" id="IPR052353">
    <property type="entry name" value="Benzoxazolinone_Detox_Enz"/>
</dbReference>
<name>A0A4U7MWI0_9RHOB</name>
<evidence type="ECO:0000313" key="2">
    <source>
        <dbReference type="EMBL" id="TKZ17502.1"/>
    </source>
</evidence>
<keyword evidence="3" id="KW-1185">Reference proteome</keyword>
<feature type="domain" description="MOSC" evidence="1">
    <location>
        <begin position="33"/>
        <end position="169"/>
    </location>
</feature>
<dbReference type="AlphaFoldDB" id="A0A4U7MWI0"/>
<dbReference type="Pfam" id="PF03473">
    <property type="entry name" value="MOSC"/>
    <property type="match status" value="1"/>
</dbReference>
<dbReference type="PANTHER" id="PTHR30212">
    <property type="entry name" value="PROTEIN YIIM"/>
    <property type="match status" value="1"/>
</dbReference>
<dbReference type="PANTHER" id="PTHR30212:SF2">
    <property type="entry name" value="PROTEIN YIIM"/>
    <property type="match status" value="1"/>
</dbReference>
<comment type="caution">
    <text evidence="2">The sequence shown here is derived from an EMBL/GenBank/DDBJ whole genome shotgun (WGS) entry which is preliminary data.</text>
</comment>
<accession>A0A4U7MWI0</accession>
<dbReference type="PROSITE" id="PS51340">
    <property type="entry name" value="MOSC"/>
    <property type="match status" value="1"/>
</dbReference>
<reference evidence="2 3" key="1">
    <citation type="submission" date="2019-04" db="EMBL/GenBank/DDBJ databases">
        <title>Genome sequence of Pelagicola litoralis CL-ES2.</title>
        <authorList>
            <person name="Cao J."/>
        </authorList>
    </citation>
    <scope>NUCLEOTIDE SEQUENCE [LARGE SCALE GENOMIC DNA]</scope>
    <source>
        <strain evidence="2 3">CL-ES2</strain>
    </source>
</reference>
<dbReference type="Proteomes" id="UP000306575">
    <property type="component" value="Unassembled WGS sequence"/>
</dbReference>
<organism evidence="2 3">
    <name type="scientific">Shimia litoralis</name>
    <dbReference type="NCBI Taxonomy" id="420403"/>
    <lineage>
        <taxon>Bacteria</taxon>
        <taxon>Pseudomonadati</taxon>
        <taxon>Pseudomonadota</taxon>
        <taxon>Alphaproteobacteria</taxon>
        <taxon>Rhodobacterales</taxon>
        <taxon>Roseobacteraceae</taxon>
    </lineage>
</organism>
<dbReference type="GO" id="GO:0030170">
    <property type="term" value="F:pyridoxal phosphate binding"/>
    <property type="evidence" value="ECO:0007669"/>
    <property type="project" value="InterPro"/>
</dbReference>
<evidence type="ECO:0000313" key="3">
    <source>
        <dbReference type="Proteomes" id="UP000306575"/>
    </source>
</evidence>